<dbReference type="Pfam" id="PF02517">
    <property type="entry name" value="Rce1-like"/>
    <property type="match status" value="1"/>
</dbReference>
<sequence length="295" mass="30982">MSYQPLSLMTAAARKTSLPRLCLGVLVIVVASVALQQGLFSLPRLFLSEDGYADFLGRMLSGDNPAGLFVMLLTMGTLGLGCWVAARLVHGRPGRSLGGPWPLGVAQFLSCAVILVPLYLGIGAVQSLPMSGEMLPGLPAGQWLMLLIPTLLALLIQTGSEELLFRGYLQSQLAARLPHPAAWLILPSALFALGHYAPGVYGGNALLVALWAFVFGLAAADLTARSGTIGPALALHFANNLLAIAVVSPQGQMSGLALWQLPFDATDEAAMLGVLPLDLLGILVGWLATRLALRV</sequence>
<dbReference type="PANTHER" id="PTHR36435:SF1">
    <property type="entry name" value="CAAX AMINO TERMINAL PROTEASE FAMILY PROTEIN"/>
    <property type="match status" value="1"/>
</dbReference>
<dbReference type="AlphaFoldDB" id="A0A8J3EFF4"/>
<protein>
    <submittedName>
        <fullName evidence="3">Abortive infection protein</fullName>
    </submittedName>
</protein>
<evidence type="ECO:0000313" key="3">
    <source>
        <dbReference type="EMBL" id="GGG69642.1"/>
    </source>
</evidence>
<keyword evidence="1" id="KW-1133">Transmembrane helix</keyword>
<dbReference type="RefSeq" id="WP_188789742.1">
    <property type="nucleotide sequence ID" value="NZ_BMJV01000003.1"/>
</dbReference>
<feature type="transmembrane region" description="Helical" evidence="1">
    <location>
        <begin position="140"/>
        <end position="156"/>
    </location>
</feature>
<feature type="transmembrane region" description="Helical" evidence="1">
    <location>
        <begin position="21"/>
        <end position="46"/>
    </location>
</feature>
<keyword evidence="1" id="KW-0812">Transmembrane</keyword>
<dbReference type="EMBL" id="BMJV01000003">
    <property type="protein sequence ID" value="GGG69642.1"/>
    <property type="molecule type" value="Genomic_DNA"/>
</dbReference>
<proteinExistence type="predicted"/>
<keyword evidence="4" id="KW-1185">Reference proteome</keyword>
<feature type="transmembrane region" description="Helical" evidence="1">
    <location>
        <begin position="101"/>
        <end position="120"/>
    </location>
</feature>
<dbReference type="Proteomes" id="UP000617145">
    <property type="component" value="Unassembled WGS sequence"/>
</dbReference>
<feature type="transmembrane region" description="Helical" evidence="1">
    <location>
        <begin position="177"/>
        <end position="197"/>
    </location>
</feature>
<gene>
    <name evidence="3" type="ORF">GCM10011415_16370</name>
</gene>
<name>A0A8J3EFF4_9RHOB</name>
<dbReference type="GO" id="GO:0004175">
    <property type="term" value="F:endopeptidase activity"/>
    <property type="evidence" value="ECO:0007669"/>
    <property type="project" value="UniProtKB-ARBA"/>
</dbReference>
<reference evidence="3" key="1">
    <citation type="journal article" date="2014" name="Int. J. Syst. Evol. Microbiol.">
        <title>Complete genome sequence of Corynebacterium casei LMG S-19264T (=DSM 44701T), isolated from a smear-ripened cheese.</title>
        <authorList>
            <consortium name="US DOE Joint Genome Institute (JGI-PGF)"/>
            <person name="Walter F."/>
            <person name="Albersmeier A."/>
            <person name="Kalinowski J."/>
            <person name="Ruckert C."/>
        </authorList>
    </citation>
    <scope>NUCLEOTIDE SEQUENCE</scope>
    <source>
        <strain evidence="3">CGMCC 1.15762</strain>
    </source>
</reference>
<evidence type="ECO:0000259" key="2">
    <source>
        <dbReference type="Pfam" id="PF02517"/>
    </source>
</evidence>
<feature type="transmembrane region" description="Helical" evidence="1">
    <location>
        <begin position="269"/>
        <end position="293"/>
    </location>
</feature>
<feature type="domain" description="CAAX prenyl protease 2/Lysostaphin resistance protein A-like" evidence="2">
    <location>
        <begin position="145"/>
        <end position="242"/>
    </location>
</feature>
<evidence type="ECO:0000313" key="4">
    <source>
        <dbReference type="Proteomes" id="UP000617145"/>
    </source>
</evidence>
<organism evidence="3 4">
    <name type="scientific">Salipiger pallidus</name>
    <dbReference type="NCBI Taxonomy" id="1775170"/>
    <lineage>
        <taxon>Bacteria</taxon>
        <taxon>Pseudomonadati</taxon>
        <taxon>Pseudomonadota</taxon>
        <taxon>Alphaproteobacteria</taxon>
        <taxon>Rhodobacterales</taxon>
        <taxon>Roseobacteraceae</taxon>
        <taxon>Salipiger</taxon>
    </lineage>
</organism>
<feature type="transmembrane region" description="Helical" evidence="1">
    <location>
        <begin position="66"/>
        <end position="89"/>
    </location>
</feature>
<accession>A0A8J3EFF4</accession>
<reference evidence="3" key="2">
    <citation type="submission" date="2020-09" db="EMBL/GenBank/DDBJ databases">
        <authorList>
            <person name="Sun Q."/>
            <person name="Zhou Y."/>
        </authorList>
    </citation>
    <scope>NUCLEOTIDE SEQUENCE</scope>
    <source>
        <strain evidence="3">CGMCC 1.15762</strain>
    </source>
</reference>
<dbReference type="PANTHER" id="PTHR36435">
    <property type="entry name" value="SLR1288 PROTEIN"/>
    <property type="match status" value="1"/>
</dbReference>
<feature type="transmembrane region" description="Helical" evidence="1">
    <location>
        <begin position="203"/>
        <end position="220"/>
    </location>
</feature>
<feature type="transmembrane region" description="Helical" evidence="1">
    <location>
        <begin position="232"/>
        <end position="249"/>
    </location>
</feature>
<keyword evidence="1" id="KW-0472">Membrane</keyword>
<dbReference type="InterPro" id="IPR003675">
    <property type="entry name" value="Rce1/LyrA-like_dom"/>
</dbReference>
<evidence type="ECO:0000256" key="1">
    <source>
        <dbReference type="SAM" id="Phobius"/>
    </source>
</evidence>
<dbReference type="GO" id="GO:0080120">
    <property type="term" value="P:CAAX-box protein maturation"/>
    <property type="evidence" value="ECO:0007669"/>
    <property type="project" value="UniProtKB-ARBA"/>
</dbReference>
<comment type="caution">
    <text evidence="3">The sequence shown here is derived from an EMBL/GenBank/DDBJ whole genome shotgun (WGS) entry which is preliminary data.</text>
</comment>
<dbReference type="InterPro" id="IPR052710">
    <property type="entry name" value="CAAX_protease"/>
</dbReference>